<reference evidence="1" key="2">
    <citation type="submission" date="2024-05" db="EMBL/GenBank/DDBJ databases">
        <title>Rhodohalobacter halophilus gen. nov., sp. nov., a moderately halophilic member of the family Balneolaceae.</title>
        <authorList>
            <person name="Xia J."/>
        </authorList>
    </citation>
    <scope>NUCLEOTIDE SEQUENCE</scope>
    <source>
        <strain evidence="1">WB101</strain>
    </source>
</reference>
<evidence type="ECO:0000313" key="1">
    <source>
        <dbReference type="EMBL" id="MCG2590671.1"/>
    </source>
</evidence>
<keyword evidence="2" id="KW-1185">Reference proteome</keyword>
<dbReference type="Gene3D" id="3.40.50.300">
    <property type="entry name" value="P-loop containing nucleotide triphosphate hydrolases"/>
    <property type="match status" value="1"/>
</dbReference>
<organism evidence="1 2">
    <name type="scientific">Rhodohalobacter sulfatireducens</name>
    <dbReference type="NCBI Taxonomy" id="2911366"/>
    <lineage>
        <taxon>Bacteria</taxon>
        <taxon>Pseudomonadati</taxon>
        <taxon>Balneolota</taxon>
        <taxon>Balneolia</taxon>
        <taxon>Balneolales</taxon>
        <taxon>Balneolaceae</taxon>
        <taxon>Rhodohalobacter</taxon>
    </lineage>
</organism>
<dbReference type="Proteomes" id="UP001165366">
    <property type="component" value="Unassembled WGS sequence"/>
</dbReference>
<dbReference type="SUPFAM" id="SSF52540">
    <property type="entry name" value="P-loop containing nucleoside triphosphate hydrolases"/>
    <property type="match status" value="1"/>
</dbReference>
<dbReference type="InterPro" id="IPR027417">
    <property type="entry name" value="P-loop_NTPase"/>
</dbReference>
<dbReference type="EMBL" id="JAKLWS010000039">
    <property type="protein sequence ID" value="MCG2590671.1"/>
    <property type="molecule type" value="Genomic_DNA"/>
</dbReference>
<comment type="caution">
    <text evidence="1">The sequence shown here is derived from an EMBL/GenBank/DDBJ whole genome shotgun (WGS) entry which is preliminary data.</text>
</comment>
<reference evidence="1" key="1">
    <citation type="submission" date="2022-01" db="EMBL/GenBank/DDBJ databases">
        <authorList>
            <person name="Wang Y."/>
        </authorList>
    </citation>
    <scope>NUCLEOTIDE SEQUENCE</scope>
    <source>
        <strain evidence="1">WB101</strain>
    </source>
</reference>
<name>A0ABS9KIK0_9BACT</name>
<protein>
    <submittedName>
        <fullName evidence="1">Uncharacterized protein</fullName>
    </submittedName>
</protein>
<gene>
    <name evidence="1" type="ORF">L6773_19010</name>
</gene>
<sequence>MIAGQPRIKTVREPLNIRLDHICEMLGFNTWEELYEEKNFPLILEYLKSFSKNSKIHYRFKKEKPFTDTWHFITNRLLYKILHGLENRVEELTYELDATSIVLMRHPIPVSLSREVLPRLEAYQNSDYKKHFTSSELDLAKRITDNGSIFEKGILSWCFQNKVLIEQSKAGLLLSYEELVMNRDCVLPKISDHLKLPDPQKMLKRSRKASGSTSKSTKRSVKLLKEVRMGEKSYLKLIEKWKTKTSSEMIEKAQHILDEFEISAYRAEAIMPTKDFLICRDSYSDNEQKQNKRN</sequence>
<accession>A0ABS9KIK0</accession>
<evidence type="ECO:0000313" key="2">
    <source>
        <dbReference type="Proteomes" id="UP001165366"/>
    </source>
</evidence>
<proteinExistence type="predicted"/>